<name>A0A936YTC7_9HYPH</name>
<dbReference type="Proteomes" id="UP000633219">
    <property type="component" value="Unassembled WGS sequence"/>
</dbReference>
<evidence type="ECO:0000313" key="2">
    <source>
        <dbReference type="Proteomes" id="UP000633219"/>
    </source>
</evidence>
<gene>
    <name evidence="1" type="ORF">JJB09_18495</name>
</gene>
<dbReference type="EMBL" id="JAEQNC010000010">
    <property type="protein sequence ID" value="MBL0374014.1"/>
    <property type="molecule type" value="Genomic_DNA"/>
</dbReference>
<comment type="caution">
    <text evidence="1">The sequence shown here is derived from an EMBL/GenBank/DDBJ whole genome shotgun (WGS) entry which is preliminary data.</text>
</comment>
<dbReference type="RefSeq" id="WP_201661520.1">
    <property type="nucleotide sequence ID" value="NZ_JAEQNC010000010.1"/>
</dbReference>
<accession>A0A936YTC7</accession>
<reference evidence="1" key="1">
    <citation type="submission" date="2021-01" db="EMBL/GenBank/DDBJ databases">
        <title>Rhizobium sp. strain KVB221 16S ribosomal RNA gene Genome sequencing and assembly.</title>
        <authorList>
            <person name="Kang M."/>
        </authorList>
    </citation>
    <scope>NUCLEOTIDE SEQUENCE</scope>
    <source>
        <strain evidence="1">KVB221</strain>
    </source>
</reference>
<organism evidence="1 2">
    <name type="scientific">Rhizobium setariae</name>
    <dbReference type="NCBI Taxonomy" id="2801340"/>
    <lineage>
        <taxon>Bacteria</taxon>
        <taxon>Pseudomonadati</taxon>
        <taxon>Pseudomonadota</taxon>
        <taxon>Alphaproteobacteria</taxon>
        <taxon>Hyphomicrobiales</taxon>
        <taxon>Rhizobiaceae</taxon>
        <taxon>Rhizobium/Agrobacterium group</taxon>
        <taxon>Rhizobium</taxon>
    </lineage>
</organism>
<keyword evidence="2" id="KW-1185">Reference proteome</keyword>
<dbReference type="AlphaFoldDB" id="A0A936YTC7"/>
<evidence type="ECO:0000313" key="1">
    <source>
        <dbReference type="EMBL" id="MBL0374014.1"/>
    </source>
</evidence>
<sequence length="75" mass="8441">MEIINAPYDRDAVISDLTDLQELLGASLEAFGEVKFGCGDTRNHHLERIFSFTRLAFEWTQGIERKLSSPKGNAI</sequence>
<protein>
    <submittedName>
        <fullName evidence="1">Uncharacterized protein</fullName>
    </submittedName>
</protein>
<proteinExistence type="predicted"/>